<feature type="domain" description="CBS" evidence="4">
    <location>
        <begin position="51"/>
        <end position="110"/>
    </location>
</feature>
<name>V5WN45_9SPIO</name>
<accession>V5WN45</accession>
<dbReference type="OrthoDB" id="369918at2"/>
<evidence type="ECO:0000256" key="3">
    <source>
        <dbReference type="SAM" id="Coils"/>
    </source>
</evidence>
<dbReference type="HOGENOM" id="CLU_647110_0_0_12"/>
<dbReference type="eggNOG" id="COG0517">
    <property type="taxonomic scope" value="Bacteria"/>
</dbReference>
<dbReference type="InterPro" id="IPR000644">
    <property type="entry name" value="CBS_dom"/>
</dbReference>
<dbReference type="InterPro" id="IPR001932">
    <property type="entry name" value="PPM-type_phosphatase-like_dom"/>
</dbReference>
<dbReference type="Pfam" id="PF00571">
    <property type="entry name" value="CBS"/>
    <property type="match status" value="1"/>
</dbReference>
<evidence type="ECO:0000256" key="1">
    <source>
        <dbReference type="ARBA" id="ARBA00022801"/>
    </source>
</evidence>
<dbReference type="KEGG" id="slr:L21SP2_3264"/>
<dbReference type="InterPro" id="IPR052016">
    <property type="entry name" value="Bact_Sigma-Reg"/>
</dbReference>
<keyword evidence="6" id="KW-1185">Reference proteome</keyword>
<dbReference type="Gene3D" id="3.10.580.10">
    <property type="entry name" value="CBS-domain"/>
    <property type="match status" value="1"/>
</dbReference>
<feature type="coiled-coil region" evidence="3">
    <location>
        <begin position="6"/>
        <end position="40"/>
    </location>
</feature>
<sequence>MSTEHNAELDSLLSDFNNELQEEQEVFDTENKKVMKLAREFKDPGESIIKLVSSRWYVEADANLLDLADDLSVEQDVQAVGVTDEKGKVTGLINRRDLFDLLSRPFGRDVMRREQVDRVTANEEAIYYDTNIFSVSERLSQFDHRGEVHYFPLKTGSGEFAGVFSSQDLLIYLSDMTQQDISLARAIQNRVVKEFSYLKEADFEMAASSTMAKGVGGDFYTSKNFAPNRWLFSLCDVSGKGVSAALITSALWGTIKAFDNRRGIASLVRTLNDFFITTFELEKYVTGVFFDLNLENGSINIADMGHGLAFILREGKLLKIKSHDKNYPVGVMETISPEVFHYSLKPGDLLILITDGIIEQENARGEAFGLKRLKDFLTSHQQENLKTVRVRLLEEFHAFRKQTALHDDVTFFMLRYKGKNPG</sequence>
<dbReference type="eggNOG" id="COG2208">
    <property type="taxonomic scope" value="Bacteria"/>
</dbReference>
<dbReference type="SUPFAM" id="SSF81606">
    <property type="entry name" value="PP2C-like"/>
    <property type="match status" value="1"/>
</dbReference>
<dbReference type="RefSeq" id="WP_024269497.1">
    <property type="nucleotide sequence ID" value="NC_023035.1"/>
</dbReference>
<dbReference type="Gene3D" id="3.60.40.10">
    <property type="entry name" value="PPM-type phosphatase domain"/>
    <property type="match status" value="1"/>
</dbReference>
<gene>
    <name evidence="5" type="ORF">L21SP2_3264</name>
</gene>
<dbReference type="Pfam" id="PF07228">
    <property type="entry name" value="SpoIIE"/>
    <property type="match status" value="1"/>
</dbReference>
<keyword evidence="2" id="KW-0129">CBS domain</keyword>
<proteinExistence type="predicted"/>
<evidence type="ECO:0000313" key="5">
    <source>
        <dbReference type="EMBL" id="AHC16604.1"/>
    </source>
</evidence>
<reference evidence="5 6" key="1">
    <citation type="journal article" date="2015" name="Stand. Genomic Sci.">
        <title>Complete genome sequence and description of Salinispira pacifica gen. nov., sp. nov., a novel spirochaete isolated form a hypersaline microbial mat.</title>
        <authorList>
            <person name="Ben Hania W."/>
            <person name="Joseph M."/>
            <person name="Schumann P."/>
            <person name="Bunk B."/>
            <person name="Fiebig A."/>
            <person name="Sproer C."/>
            <person name="Klenk H.P."/>
            <person name="Fardeau M.L."/>
            <person name="Spring S."/>
        </authorList>
    </citation>
    <scope>NUCLEOTIDE SEQUENCE [LARGE SCALE GENOMIC DNA]</scope>
    <source>
        <strain evidence="5 6">L21-RPul-D2</strain>
    </source>
</reference>
<dbReference type="InterPro" id="IPR036457">
    <property type="entry name" value="PPM-type-like_dom_sf"/>
</dbReference>
<keyword evidence="3" id="KW-0175">Coiled coil</keyword>
<dbReference type="InterPro" id="IPR046342">
    <property type="entry name" value="CBS_dom_sf"/>
</dbReference>
<evidence type="ECO:0000259" key="4">
    <source>
        <dbReference type="PROSITE" id="PS51371"/>
    </source>
</evidence>
<dbReference type="AlphaFoldDB" id="V5WN45"/>
<keyword evidence="1" id="KW-0378">Hydrolase</keyword>
<dbReference type="GO" id="GO:0016791">
    <property type="term" value="F:phosphatase activity"/>
    <property type="evidence" value="ECO:0007669"/>
    <property type="project" value="TreeGrafter"/>
</dbReference>
<dbReference type="STRING" id="1307761.L21SP2_3264"/>
<organism evidence="5 6">
    <name type="scientific">Salinispira pacifica</name>
    <dbReference type="NCBI Taxonomy" id="1307761"/>
    <lineage>
        <taxon>Bacteria</taxon>
        <taxon>Pseudomonadati</taxon>
        <taxon>Spirochaetota</taxon>
        <taxon>Spirochaetia</taxon>
        <taxon>Spirochaetales</taxon>
        <taxon>Spirochaetaceae</taxon>
        <taxon>Salinispira</taxon>
    </lineage>
</organism>
<dbReference type="PANTHER" id="PTHR43156">
    <property type="entry name" value="STAGE II SPORULATION PROTEIN E-RELATED"/>
    <property type="match status" value="1"/>
</dbReference>
<dbReference type="Proteomes" id="UP000018680">
    <property type="component" value="Chromosome"/>
</dbReference>
<dbReference type="PROSITE" id="PS51371">
    <property type="entry name" value="CBS"/>
    <property type="match status" value="1"/>
</dbReference>
<evidence type="ECO:0000313" key="6">
    <source>
        <dbReference type="Proteomes" id="UP000018680"/>
    </source>
</evidence>
<dbReference type="EMBL" id="CP006939">
    <property type="protein sequence ID" value="AHC16604.1"/>
    <property type="molecule type" value="Genomic_DNA"/>
</dbReference>
<dbReference type="SMART" id="SM00331">
    <property type="entry name" value="PP2C_SIG"/>
    <property type="match status" value="1"/>
</dbReference>
<dbReference type="PANTHER" id="PTHR43156:SF2">
    <property type="entry name" value="STAGE II SPORULATION PROTEIN E"/>
    <property type="match status" value="1"/>
</dbReference>
<protein>
    <submittedName>
        <fullName evidence="5">Serine phosphatase RsbU, regulator of sigma subunit</fullName>
    </submittedName>
</protein>
<evidence type="ECO:0000256" key="2">
    <source>
        <dbReference type="PROSITE-ProRule" id="PRU00703"/>
    </source>
</evidence>
<dbReference type="SUPFAM" id="SSF54631">
    <property type="entry name" value="CBS-domain pair"/>
    <property type="match status" value="1"/>
</dbReference>